<gene>
    <name evidence="2" type="ORF">NQ314_013297</name>
</gene>
<dbReference type="AlphaFoldDB" id="A0AAV8X946"/>
<sequence>MCSLKFNMYKNNDNIKNITLETNTGNWKEYRSKLSSFKISINEYLTELVELDKVADTGIEIDEDSENSEDEKGSKRALFPISPFEKSKIPKI</sequence>
<accession>A0AAV8X946</accession>
<keyword evidence="3" id="KW-1185">Reference proteome</keyword>
<evidence type="ECO:0000313" key="2">
    <source>
        <dbReference type="EMBL" id="KAJ8934514.1"/>
    </source>
</evidence>
<reference evidence="2" key="1">
    <citation type="journal article" date="2023" name="Insect Mol. Biol.">
        <title>Genome sequencing provides insights into the evolution of gene families encoding plant cell wall-degrading enzymes in longhorned beetles.</title>
        <authorList>
            <person name="Shin N.R."/>
            <person name="Okamura Y."/>
            <person name="Kirsch R."/>
            <person name="Pauchet Y."/>
        </authorList>
    </citation>
    <scope>NUCLEOTIDE SEQUENCE</scope>
    <source>
        <strain evidence="2">RBIC_L_NR</strain>
    </source>
</reference>
<evidence type="ECO:0000256" key="1">
    <source>
        <dbReference type="SAM" id="MobiDB-lite"/>
    </source>
</evidence>
<name>A0AAV8X946_9CUCU</name>
<proteinExistence type="predicted"/>
<feature type="compositionally biased region" description="Acidic residues" evidence="1">
    <location>
        <begin position="60"/>
        <end position="69"/>
    </location>
</feature>
<protein>
    <submittedName>
        <fullName evidence="2">Uncharacterized protein</fullName>
    </submittedName>
</protein>
<organism evidence="2 3">
    <name type="scientific">Rhamnusium bicolor</name>
    <dbReference type="NCBI Taxonomy" id="1586634"/>
    <lineage>
        <taxon>Eukaryota</taxon>
        <taxon>Metazoa</taxon>
        <taxon>Ecdysozoa</taxon>
        <taxon>Arthropoda</taxon>
        <taxon>Hexapoda</taxon>
        <taxon>Insecta</taxon>
        <taxon>Pterygota</taxon>
        <taxon>Neoptera</taxon>
        <taxon>Endopterygota</taxon>
        <taxon>Coleoptera</taxon>
        <taxon>Polyphaga</taxon>
        <taxon>Cucujiformia</taxon>
        <taxon>Chrysomeloidea</taxon>
        <taxon>Cerambycidae</taxon>
        <taxon>Lepturinae</taxon>
        <taxon>Rhagiini</taxon>
        <taxon>Rhamnusium</taxon>
    </lineage>
</organism>
<evidence type="ECO:0000313" key="3">
    <source>
        <dbReference type="Proteomes" id="UP001162156"/>
    </source>
</evidence>
<feature type="region of interest" description="Disordered" evidence="1">
    <location>
        <begin position="60"/>
        <end position="92"/>
    </location>
</feature>
<dbReference type="Proteomes" id="UP001162156">
    <property type="component" value="Unassembled WGS sequence"/>
</dbReference>
<dbReference type="EMBL" id="JANEYF010003719">
    <property type="protein sequence ID" value="KAJ8934514.1"/>
    <property type="molecule type" value="Genomic_DNA"/>
</dbReference>
<comment type="caution">
    <text evidence="2">The sequence shown here is derived from an EMBL/GenBank/DDBJ whole genome shotgun (WGS) entry which is preliminary data.</text>
</comment>